<keyword evidence="1" id="KW-0175">Coiled coil</keyword>
<organism evidence="3 4">
    <name type="scientific">Kingella pumchi</name>
    <dbReference type="NCBI Taxonomy" id="2779506"/>
    <lineage>
        <taxon>Bacteria</taxon>
        <taxon>Pseudomonadati</taxon>
        <taxon>Pseudomonadota</taxon>
        <taxon>Betaproteobacteria</taxon>
        <taxon>Neisseriales</taxon>
        <taxon>Neisseriaceae</taxon>
        <taxon>Kingella</taxon>
    </lineage>
</organism>
<proteinExistence type="predicted"/>
<keyword evidence="2" id="KW-0732">Signal</keyword>
<dbReference type="RefSeq" id="WP_238745294.1">
    <property type="nucleotide sequence ID" value="NZ_JAKOOW010000006.1"/>
</dbReference>
<name>A0ABS9NL12_9NEIS</name>
<evidence type="ECO:0000256" key="2">
    <source>
        <dbReference type="SAM" id="SignalP"/>
    </source>
</evidence>
<evidence type="ECO:0000313" key="4">
    <source>
        <dbReference type="Proteomes" id="UP001298424"/>
    </source>
</evidence>
<dbReference type="EMBL" id="JAKOOW010000006">
    <property type="protein sequence ID" value="MCG6503200.1"/>
    <property type="molecule type" value="Genomic_DNA"/>
</dbReference>
<dbReference type="Proteomes" id="UP001298424">
    <property type="component" value="Unassembled WGS sequence"/>
</dbReference>
<protein>
    <submittedName>
        <fullName evidence="3">Uncharacterized protein</fullName>
    </submittedName>
</protein>
<feature type="signal peptide" evidence="2">
    <location>
        <begin position="1"/>
        <end position="19"/>
    </location>
</feature>
<evidence type="ECO:0000256" key="1">
    <source>
        <dbReference type="SAM" id="Coils"/>
    </source>
</evidence>
<evidence type="ECO:0000313" key="3">
    <source>
        <dbReference type="EMBL" id="MCG6503200.1"/>
    </source>
</evidence>
<reference evidence="3 4" key="1">
    <citation type="submission" date="2022-02" db="EMBL/GenBank/DDBJ databases">
        <title>Genome sequence data of Kingella unionensis sp. nov. strain CICC 24913 (CCUG 75125).</title>
        <authorList>
            <person name="Xiao M."/>
        </authorList>
    </citation>
    <scope>NUCLEOTIDE SEQUENCE [LARGE SCALE GENOMIC DNA]</scope>
    <source>
        <strain evidence="3 4">CICC 24913</strain>
    </source>
</reference>
<gene>
    <name evidence="3" type="ORF">MB824_01615</name>
</gene>
<sequence>MKKTALLALLSALPFAAHALNCDSTKPAANCRQPENLVHAVSAATAAPEDDIDALWRQSEAWSERSRRSDWFGSDVDMDERAAASAPAAKTAGSAEKPAAATAAKTQVKLRQTALINKPARVVKVAQVTPAKPVLSRRQALEQEIRREKTALKSAEAALSAARSKGDSSAAQRFALQINDRRLNIAAMESELRR</sequence>
<comment type="caution">
    <text evidence="3">The sequence shown here is derived from an EMBL/GenBank/DDBJ whole genome shotgun (WGS) entry which is preliminary data.</text>
</comment>
<feature type="coiled-coil region" evidence="1">
    <location>
        <begin position="138"/>
        <end position="165"/>
    </location>
</feature>
<feature type="chain" id="PRO_5045523165" evidence="2">
    <location>
        <begin position="20"/>
        <end position="194"/>
    </location>
</feature>
<accession>A0ABS9NL12</accession>
<keyword evidence="4" id="KW-1185">Reference proteome</keyword>